<evidence type="ECO:0000313" key="2">
    <source>
        <dbReference type="Proteomes" id="UP001144471"/>
    </source>
</evidence>
<dbReference type="Proteomes" id="UP001144471">
    <property type="component" value="Unassembled WGS sequence"/>
</dbReference>
<accession>A0A9W6GQD6</accession>
<keyword evidence="2" id="KW-1185">Reference proteome</keyword>
<proteinExistence type="predicted"/>
<evidence type="ECO:0000313" key="1">
    <source>
        <dbReference type="EMBL" id="GLI58242.1"/>
    </source>
</evidence>
<dbReference type="AlphaFoldDB" id="A0A9W6GQD6"/>
<organism evidence="1 2">
    <name type="scientific">Propionigenium maris DSM 9537</name>
    <dbReference type="NCBI Taxonomy" id="1123000"/>
    <lineage>
        <taxon>Bacteria</taxon>
        <taxon>Fusobacteriati</taxon>
        <taxon>Fusobacteriota</taxon>
        <taxon>Fusobacteriia</taxon>
        <taxon>Fusobacteriales</taxon>
        <taxon>Fusobacteriaceae</taxon>
        <taxon>Propionigenium</taxon>
    </lineage>
</organism>
<name>A0A9W6GQD6_9FUSO</name>
<protein>
    <submittedName>
        <fullName evidence="1">Uncharacterized protein</fullName>
    </submittedName>
</protein>
<dbReference type="EMBL" id="BSDY01000041">
    <property type="protein sequence ID" value="GLI58242.1"/>
    <property type="molecule type" value="Genomic_DNA"/>
</dbReference>
<comment type="caution">
    <text evidence="1">The sequence shown here is derived from an EMBL/GenBank/DDBJ whole genome shotgun (WGS) entry which is preliminary data.</text>
</comment>
<dbReference type="RefSeq" id="WP_281837951.1">
    <property type="nucleotide sequence ID" value="NZ_BSDY01000041.1"/>
</dbReference>
<reference evidence="1" key="1">
    <citation type="submission" date="2022-12" db="EMBL/GenBank/DDBJ databases">
        <title>Reference genome sequencing for broad-spectrum identification of bacterial and archaeal isolates by mass spectrometry.</title>
        <authorList>
            <person name="Sekiguchi Y."/>
            <person name="Tourlousse D.M."/>
        </authorList>
    </citation>
    <scope>NUCLEOTIDE SEQUENCE</scope>
    <source>
        <strain evidence="1">10succ1</strain>
    </source>
</reference>
<sequence length="86" mass="10329">MKNLILTGLLLVSVASLGRDYEYRGRRELEEVGRENREYQERMSKLTPEEYSIAREKLESEREENIKKYSDFHRELDDMDRGSENK</sequence>
<gene>
    <name evidence="1" type="ORF">PM10SUCC1_37560</name>
</gene>